<keyword evidence="2" id="KW-1185">Reference proteome</keyword>
<dbReference type="EMBL" id="CM041553">
    <property type="protein sequence ID" value="KAI3352576.1"/>
    <property type="molecule type" value="Genomic_DNA"/>
</dbReference>
<dbReference type="Proteomes" id="UP000831701">
    <property type="component" value="Chromosome 23"/>
</dbReference>
<evidence type="ECO:0000313" key="1">
    <source>
        <dbReference type="EMBL" id="KAI3352576.1"/>
    </source>
</evidence>
<gene>
    <name evidence="1" type="ORF">L3Q82_005514</name>
</gene>
<evidence type="ECO:0000313" key="2">
    <source>
        <dbReference type="Proteomes" id="UP000831701"/>
    </source>
</evidence>
<protein>
    <submittedName>
        <fullName evidence="1">Uncharacterized protein</fullName>
    </submittedName>
</protein>
<reference evidence="1" key="1">
    <citation type="submission" date="2022-04" db="EMBL/GenBank/DDBJ databases">
        <title>Jade perch genome.</title>
        <authorList>
            <person name="Chao B."/>
        </authorList>
    </citation>
    <scope>NUCLEOTIDE SEQUENCE</scope>
    <source>
        <strain evidence="1">CB-2022</strain>
    </source>
</reference>
<proteinExistence type="predicted"/>
<comment type="caution">
    <text evidence="1">The sequence shown here is derived from an EMBL/GenBank/DDBJ whole genome shotgun (WGS) entry which is preliminary data.</text>
</comment>
<accession>A0ACB8VAN9</accession>
<sequence length="100" mass="11346">MIKWFLDGLLPHISAAIKKSCVGYEDARLTELIRCAKNAERQITAEKERESDKREKQAHAAHLILVKTFANLAENKRQAHNRRGAGFNRRGRDHGRGGRG</sequence>
<organism evidence="1 2">
    <name type="scientific">Scortum barcoo</name>
    <name type="common">barcoo grunter</name>
    <dbReference type="NCBI Taxonomy" id="214431"/>
    <lineage>
        <taxon>Eukaryota</taxon>
        <taxon>Metazoa</taxon>
        <taxon>Chordata</taxon>
        <taxon>Craniata</taxon>
        <taxon>Vertebrata</taxon>
        <taxon>Euteleostomi</taxon>
        <taxon>Actinopterygii</taxon>
        <taxon>Neopterygii</taxon>
        <taxon>Teleostei</taxon>
        <taxon>Neoteleostei</taxon>
        <taxon>Acanthomorphata</taxon>
        <taxon>Eupercaria</taxon>
        <taxon>Centrarchiformes</taxon>
        <taxon>Terapontoidei</taxon>
        <taxon>Terapontidae</taxon>
        <taxon>Scortum</taxon>
    </lineage>
</organism>
<name>A0ACB8VAN9_9TELE</name>